<dbReference type="AlphaFoldDB" id="A0A7D9DDX9"/>
<dbReference type="OrthoDB" id="7923847at2759"/>
<evidence type="ECO:0000313" key="4">
    <source>
        <dbReference type="Proteomes" id="UP001152795"/>
    </source>
</evidence>
<keyword evidence="1" id="KW-0880">Kelch repeat</keyword>
<dbReference type="InterPro" id="IPR011043">
    <property type="entry name" value="Gal_Oxase/kelch_b-propeller"/>
</dbReference>
<dbReference type="InterPro" id="IPR006652">
    <property type="entry name" value="Kelch_1"/>
</dbReference>
<name>A0A7D9DDX9_PARCT</name>
<accession>A0A7D9DDX9</accession>
<dbReference type="Proteomes" id="UP001152795">
    <property type="component" value="Unassembled WGS sequence"/>
</dbReference>
<evidence type="ECO:0000313" key="3">
    <source>
        <dbReference type="EMBL" id="CAB3983446.1"/>
    </source>
</evidence>
<sequence>MNNSLSKEELEKKPKALDQTLESGNDPTYSKKIYELIVAGGENKKSVEHILLPACLPKEKNLLARLWSAIFSSKSSENSQSKTDEANLPGKWSYIKPMRTRRQSFMTAIYQDEMFAFGGFGTGRSMETLELNSPRARWQHRGTIFPVDLWASAAVQYGGFGYIFGGGIGGVAATNVYKFSLVPPYAVDLIGQMPEPRTLHNAEIFEDKVIIFCGSSTGYPDASVDTVYQYDITNNSFKTLPSLPVKVVFAATAKWKDNVLIVGGQGEQFQTLNTVWMYNVSSGESQKLRPMRDKRHGCAAVVAGDMLVVMGGQNLRQMELVSAECYNLQTNKWMQLPPMKQARRYPSAVVIEYSPKKMFEVLNVNLVSQLPEPRSFHNAEIFDNKVIILCGSSTGSFSANDFVDTVLQYDITNNTFNTLLPSLPVKVVYAATAKWRDNVLIVGGQGEQYHDTNTVWMYDVSSGESQKLRPMRHKRHGGRNPTALELVSAECYNFLTMKWTEVPPMEQARNYPSAVVRCRPVNREQVAAGPGPGPGPDK</sequence>
<proteinExistence type="predicted"/>
<dbReference type="InterPro" id="IPR015915">
    <property type="entry name" value="Kelch-typ_b-propeller"/>
</dbReference>
<feature type="compositionally biased region" description="Basic and acidic residues" evidence="2">
    <location>
        <begin position="1"/>
        <end position="16"/>
    </location>
</feature>
<organism evidence="3 4">
    <name type="scientific">Paramuricea clavata</name>
    <name type="common">Red gorgonian</name>
    <name type="synonym">Violescent sea-whip</name>
    <dbReference type="NCBI Taxonomy" id="317549"/>
    <lineage>
        <taxon>Eukaryota</taxon>
        <taxon>Metazoa</taxon>
        <taxon>Cnidaria</taxon>
        <taxon>Anthozoa</taxon>
        <taxon>Octocorallia</taxon>
        <taxon>Malacalcyonacea</taxon>
        <taxon>Plexauridae</taxon>
        <taxon>Paramuricea</taxon>
    </lineage>
</organism>
<protein>
    <submittedName>
        <fullName evidence="3">Galactose oxidase</fullName>
    </submittedName>
</protein>
<dbReference type="EMBL" id="CACRXK020000614">
    <property type="protein sequence ID" value="CAB3983446.1"/>
    <property type="molecule type" value="Genomic_DNA"/>
</dbReference>
<dbReference type="Gene3D" id="2.120.10.80">
    <property type="entry name" value="Kelch-type beta propeller"/>
    <property type="match status" value="3"/>
</dbReference>
<dbReference type="Pfam" id="PF24681">
    <property type="entry name" value="Kelch_KLHDC2_KLHL20_DRC7"/>
    <property type="match status" value="1"/>
</dbReference>
<reference evidence="3" key="1">
    <citation type="submission" date="2020-04" db="EMBL/GenBank/DDBJ databases">
        <authorList>
            <person name="Alioto T."/>
            <person name="Alioto T."/>
            <person name="Gomez Garrido J."/>
        </authorList>
    </citation>
    <scope>NUCLEOTIDE SEQUENCE</scope>
    <source>
        <strain evidence="3">A484AB</strain>
    </source>
</reference>
<dbReference type="SMART" id="SM00612">
    <property type="entry name" value="Kelch"/>
    <property type="match status" value="3"/>
</dbReference>
<gene>
    <name evidence="3" type="ORF">PACLA_8A050903</name>
</gene>
<feature type="region of interest" description="Disordered" evidence="2">
    <location>
        <begin position="1"/>
        <end position="24"/>
    </location>
</feature>
<dbReference type="SUPFAM" id="SSF50965">
    <property type="entry name" value="Galactose oxidase, central domain"/>
    <property type="match status" value="2"/>
</dbReference>
<keyword evidence="4" id="KW-1185">Reference proteome</keyword>
<evidence type="ECO:0000256" key="2">
    <source>
        <dbReference type="SAM" id="MobiDB-lite"/>
    </source>
</evidence>
<dbReference type="PANTHER" id="PTHR45632">
    <property type="entry name" value="LD33804P"/>
    <property type="match status" value="1"/>
</dbReference>
<comment type="caution">
    <text evidence="3">The sequence shown here is derived from an EMBL/GenBank/DDBJ whole genome shotgun (WGS) entry which is preliminary data.</text>
</comment>
<evidence type="ECO:0000256" key="1">
    <source>
        <dbReference type="ARBA" id="ARBA00022441"/>
    </source>
</evidence>